<comment type="caution">
    <text evidence="2">The sequence shown here is derived from an EMBL/GenBank/DDBJ whole genome shotgun (WGS) entry which is preliminary data.</text>
</comment>
<reference evidence="2" key="1">
    <citation type="journal article" date="2022" name="bioRxiv">
        <title>Sequencing and chromosome-scale assembly of the giantPleurodeles waltlgenome.</title>
        <authorList>
            <person name="Brown T."/>
            <person name="Elewa A."/>
            <person name="Iarovenko S."/>
            <person name="Subramanian E."/>
            <person name="Araus A.J."/>
            <person name="Petzold A."/>
            <person name="Susuki M."/>
            <person name="Suzuki K.-i.T."/>
            <person name="Hayashi T."/>
            <person name="Toyoda A."/>
            <person name="Oliveira C."/>
            <person name="Osipova E."/>
            <person name="Leigh N.D."/>
            <person name="Simon A."/>
            <person name="Yun M.H."/>
        </authorList>
    </citation>
    <scope>NUCLEOTIDE SEQUENCE</scope>
    <source>
        <strain evidence="2">20211129_DDA</strain>
        <tissue evidence="2">Liver</tissue>
    </source>
</reference>
<keyword evidence="3" id="KW-1185">Reference proteome</keyword>
<feature type="region of interest" description="Disordered" evidence="1">
    <location>
        <begin position="12"/>
        <end position="51"/>
    </location>
</feature>
<evidence type="ECO:0000313" key="3">
    <source>
        <dbReference type="Proteomes" id="UP001066276"/>
    </source>
</evidence>
<dbReference type="EMBL" id="JANPWB010000005">
    <property type="protein sequence ID" value="KAJ1185748.1"/>
    <property type="molecule type" value="Genomic_DNA"/>
</dbReference>
<dbReference type="PANTHER" id="PTHR11505">
    <property type="entry name" value="L1 TRANSPOSABLE ELEMENT-RELATED"/>
    <property type="match status" value="1"/>
</dbReference>
<evidence type="ECO:0000256" key="1">
    <source>
        <dbReference type="SAM" id="MobiDB-lite"/>
    </source>
</evidence>
<name>A0AAV7U9Z7_PLEWA</name>
<sequence>MGNPSWACRIVEERQATDPPYSTLSGRGVRSGERPFPNRGAIPQPQPRKDQELNSVRVVNHQMVKTHRLGRTIAVGQHLEVMDLKIPDEHLTNVEDHIGMLPEHGAELLTLRDKLTNLEDRSRRDNVRFFRIPEQKEGTDIKAFLQSLLPALTGLTFSPPLKFQRVHRVGPPRSISSGWPRPIIVCFLQHEQAWQVLLKAWSQGPFPLEDQEVRVAVDFSRITNEKRKAFLVLRP</sequence>
<protein>
    <submittedName>
        <fullName evidence="2">Uncharacterized protein</fullName>
    </submittedName>
</protein>
<dbReference type="Gene3D" id="3.30.70.1820">
    <property type="entry name" value="L1 transposable element, RRM domain"/>
    <property type="match status" value="1"/>
</dbReference>
<proteinExistence type="predicted"/>
<accession>A0AAV7U9Z7</accession>
<dbReference type="Proteomes" id="UP001066276">
    <property type="component" value="Chromosome 3_1"/>
</dbReference>
<dbReference type="AlphaFoldDB" id="A0AAV7U9Z7"/>
<dbReference type="InterPro" id="IPR004244">
    <property type="entry name" value="Transposase_22"/>
</dbReference>
<evidence type="ECO:0000313" key="2">
    <source>
        <dbReference type="EMBL" id="KAJ1185748.1"/>
    </source>
</evidence>
<organism evidence="2 3">
    <name type="scientific">Pleurodeles waltl</name>
    <name type="common">Iberian ribbed newt</name>
    <dbReference type="NCBI Taxonomy" id="8319"/>
    <lineage>
        <taxon>Eukaryota</taxon>
        <taxon>Metazoa</taxon>
        <taxon>Chordata</taxon>
        <taxon>Craniata</taxon>
        <taxon>Vertebrata</taxon>
        <taxon>Euteleostomi</taxon>
        <taxon>Amphibia</taxon>
        <taxon>Batrachia</taxon>
        <taxon>Caudata</taxon>
        <taxon>Salamandroidea</taxon>
        <taxon>Salamandridae</taxon>
        <taxon>Pleurodelinae</taxon>
        <taxon>Pleurodeles</taxon>
    </lineage>
</organism>
<gene>
    <name evidence="2" type="ORF">NDU88_002535</name>
</gene>